<feature type="transmembrane region" description="Helical" evidence="2">
    <location>
        <begin position="669"/>
        <end position="694"/>
    </location>
</feature>
<dbReference type="PANTHER" id="PTHR42101:SF1">
    <property type="entry name" value="LOW TEMPERATURE REQUIREMENT A"/>
    <property type="match status" value="1"/>
</dbReference>
<dbReference type="EMBL" id="JBBXJM010000003">
    <property type="protein sequence ID" value="KAL1409325.1"/>
    <property type="molecule type" value="Genomic_DNA"/>
</dbReference>
<organism evidence="3 4">
    <name type="scientific">Vanrija albida</name>
    <dbReference type="NCBI Taxonomy" id="181172"/>
    <lineage>
        <taxon>Eukaryota</taxon>
        <taxon>Fungi</taxon>
        <taxon>Dikarya</taxon>
        <taxon>Basidiomycota</taxon>
        <taxon>Agaricomycotina</taxon>
        <taxon>Tremellomycetes</taxon>
        <taxon>Trichosporonales</taxon>
        <taxon>Trichosporonaceae</taxon>
        <taxon>Vanrija</taxon>
    </lineage>
</organism>
<feature type="compositionally biased region" description="Low complexity" evidence="1">
    <location>
        <begin position="24"/>
        <end position="35"/>
    </location>
</feature>
<feature type="transmembrane region" description="Helical" evidence="2">
    <location>
        <begin position="322"/>
        <end position="345"/>
    </location>
</feature>
<feature type="transmembrane region" description="Helical" evidence="2">
    <location>
        <begin position="590"/>
        <end position="609"/>
    </location>
</feature>
<comment type="caution">
    <text evidence="3">The sequence shown here is derived from an EMBL/GenBank/DDBJ whole genome shotgun (WGS) entry which is preliminary data.</text>
</comment>
<feature type="transmembrane region" description="Helical" evidence="2">
    <location>
        <begin position="621"/>
        <end position="640"/>
    </location>
</feature>
<feature type="region of interest" description="Disordered" evidence="1">
    <location>
        <begin position="103"/>
        <end position="131"/>
    </location>
</feature>
<dbReference type="PANTHER" id="PTHR42101">
    <property type="entry name" value="CHROMOSOME 16, WHOLE GENOME SHOTGUN SEQUENCE"/>
    <property type="match status" value="1"/>
</dbReference>
<feature type="region of interest" description="Disordered" evidence="1">
    <location>
        <begin position="24"/>
        <end position="89"/>
    </location>
</feature>
<dbReference type="Proteomes" id="UP001565368">
    <property type="component" value="Unassembled WGS sequence"/>
</dbReference>
<feature type="transmembrane region" description="Helical" evidence="2">
    <location>
        <begin position="169"/>
        <end position="190"/>
    </location>
</feature>
<feature type="transmembrane region" description="Helical" evidence="2">
    <location>
        <begin position="357"/>
        <end position="377"/>
    </location>
</feature>
<evidence type="ECO:0000313" key="3">
    <source>
        <dbReference type="EMBL" id="KAL1409325.1"/>
    </source>
</evidence>
<evidence type="ECO:0008006" key="5">
    <source>
        <dbReference type="Google" id="ProtNLM"/>
    </source>
</evidence>
<evidence type="ECO:0000256" key="1">
    <source>
        <dbReference type="SAM" id="MobiDB-lite"/>
    </source>
</evidence>
<proteinExistence type="predicted"/>
<feature type="transmembrane region" description="Helical" evidence="2">
    <location>
        <begin position="432"/>
        <end position="454"/>
    </location>
</feature>
<keyword evidence="2" id="KW-0812">Transmembrane</keyword>
<keyword evidence="2" id="KW-0472">Membrane</keyword>
<evidence type="ECO:0000313" key="4">
    <source>
        <dbReference type="Proteomes" id="UP001565368"/>
    </source>
</evidence>
<dbReference type="GeneID" id="95984350"/>
<dbReference type="Pfam" id="PF06772">
    <property type="entry name" value="LtrA"/>
    <property type="match status" value="1"/>
</dbReference>
<dbReference type="InterPro" id="IPR010640">
    <property type="entry name" value="Low_temperature_requirement_A"/>
</dbReference>
<accession>A0ABR3Q3V0</accession>
<evidence type="ECO:0000256" key="2">
    <source>
        <dbReference type="SAM" id="Phobius"/>
    </source>
</evidence>
<gene>
    <name evidence="3" type="ORF">Q8F55_003307</name>
</gene>
<feature type="transmembrane region" description="Helical" evidence="2">
    <location>
        <begin position="253"/>
        <end position="270"/>
    </location>
</feature>
<keyword evidence="4" id="KW-1185">Reference proteome</keyword>
<feature type="transmembrane region" description="Helical" evidence="2">
    <location>
        <begin position="291"/>
        <end position="310"/>
    </location>
</feature>
<feature type="compositionally biased region" description="Basic and acidic residues" evidence="1">
    <location>
        <begin position="109"/>
        <end position="124"/>
    </location>
</feature>
<feature type="transmembrane region" description="Helical" evidence="2">
    <location>
        <begin position="211"/>
        <end position="228"/>
    </location>
</feature>
<feature type="transmembrane region" description="Helical" evidence="2">
    <location>
        <begin position="389"/>
        <end position="411"/>
    </location>
</feature>
<feature type="transmembrane region" description="Helical" evidence="2">
    <location>
        <begin position="144"/>
        <end position="163"/>
    </location>
</feature>
<name>A0ABR3Q3V0_9TREE</name>
<feature type="compositionally biased region" description="Basic and acidic residues" evidence="1">
    <location>
        <begin position="49"/>
        <end position="76"/>
    </location>
</feature>
<dbReference type="RefSeq" id="XP_069209269.1">
    <property type="nucleotide sequence ID" value="XM_069351851.1"/>
</dbReference>
<sequence>MADNVRSPDAVELLHDGAAGSVLASRRSSATGTSAYHSASEGGASEDEANGRHVRVLDQLETKSLDPPKTKTEDYRSPITPSTLNRSTTHRFSKPIQRIPYRHRPLLPGEKDTSEPEGHAPPREEELELVDPTRQPWLREADRASEWASLFYDLVVVAVLSVFSSSHEIQTPAAIPVFFSYYVILVWIWTSQLHYDARYEAEDTFHRALKSLQLMVFVFIGAASGGWSPGKLLPYEEGATPAERVEHQRAKDSFVTVSIAYAISRGLLLFQYRYVISAGARWKRKVPGARLTSLSLTASIALVVTATSLSSSSATVARVKIALFYLGIAVEMTTVWFQVVWGVSGPTASDEYVAERYGALSLIILGEGLLSLTRAFGNALSILVSEANFTFYLQIFLVIFVIFCIWTFLFFNFRKTDTVSSRRSAVWEMVHFPLHFVILLLLASMINFVTIHSFSVAIQRTVEYFDTATAALQNGTELAGAVFDDISLHLDSLDLMPNFETRYEELAEIARKEHPEQDAYVLAAQYFGQIILGVCKSTGVEVSGPPLAKLESLVGLNYTSPHNETIQEHATELLREVVEEITNEAATGMLWIYPAAGVVLVLCALRSWLRYHFQGPSHYVVHGIQFVAGIALALLGLLCIGNKDMYSLSGEEGSLRDVNPLYRLVWKNWVVAIVALVYMCVLLSTKAILTIMFWKEDKAERKRDLEEAGFDVNYDGEVAPGPLGYVHKGLRWLRREVRVWFAM</sequence>
<protein>
    <recommendedName>
        <fullName evidence="5">Low temperature requirement A</fullName>
    </recommendedName>
</protein>
<keyword evidence="2" id="KW-1133">Transmembrane helix</keyword>
<reference evidence="3 4" key="1">
    <citation type="submission" date="2023-08" db="EMBL/GenBank/DDBJ databases">
        <title>Annotated Genome Sequence of Vanrija albida AlHP1.</title>
        <authorList>
            <person name="Herzog R."/>
        </authorList>
    </citation>
    <scope>NUCLEOTIDE SEQUENCE [LARGE SCALE GENOMIC DNA]</scope>
    <source>
        <strain evidence="3 4">AlHP1</strain>
    </source>
</reference>